<feature type="transmembrane region" description="Helical" evidence="8">
    <location>
        <begin position="202"/>
        <end position="222"/>
    </location>
</feature>
<evidence type="ECO:0000256" key="3">
    <source>
        <dbReference type="ARBA" id="ARBA00022448"/>
    </source>
</evidence>
<evidence type="ECO:0000256" key="5">
    <source>
        <dbReference type="ARBA" id="ARBA00022989"/>
    </source>
</evidence>
<evidence type="ECO:0000256" key="6">
    <source>
        <dbReference type="ARBA" id="ARBA00023136"/>
    </source>
</evidence>
<dbReference type="Pfam" id="PF00474">
    <property type="entry name" value="SSF"/>
    <property type="match status" value="1"/>
</dbReference>
<keyword evidence="3" id="KW-0813">Transport</keyword>
<feature type="transmembrane region" description="Helical" evidence="8">
    <location>
        <begin position="253"/>
        <end position="270"/>
    </location>
</feature>
<dbReference type="GO" id="GO:0005886">
    <property type="term" value="C:plasma membrane"/>
    <property type="evidence" value="ECO:0007669"/>
    <property type="project" value="TreeGrafter"/>
</dbReference>
<accession>A0A1E4S4W2</accession>
<reference evidence="9 10" key="1">
    <citation type="journal article" date="2016" name="Proc. Natl. Acad. Sci. U.S.A.">
        <title>Comparative genomics of biotechnologically important yeasts.</title>
        <authorList>
            <person name="Riley R."/>
            <person name="Haridas S."/>
            <person name="Wolfe K.H."/>
            <person name="Lopes M.R."/>
            <person name="Hittinger C.T."/>
            <person name="Goeker M."/>
            <person name="Salamov A.A."/>
            <person name="Wisecaver J.H."/>
            <person name="Long T.M."/>
            <person name="Calvey C.H."/>
            <person name="Aerts A.L."/>
            <person name="Barry K.W."/>
            <person name="Choi C."/>
            <person name="Clum A."/>
            <person name="Coughlan A.Y."/>
            <person name="Deshpande S."/>
            <person name="Douglass A.P."/>
            <person name="Hanson S.J."/>
            <person name="Klenk H.-P."/>
            <person name="LaButti K.M."/>
            <person name="Lapidus A."/>
            <person name="Lindquist E.A."/>
            <person name="Lipzen A.M."/>
            <person name="Meier-Kolthoff J.P."/>
            <person name="Ohm R.A."/>
            <person name="Otillar R.P."/>
            <person name="Pangilinan J.L."/>
            <person name="Peng Y."/>
            <person name="Rokas A."/>
            <person name="Rosa C.A."/>
            <person name="Scheuner C."/>
            <person name="Sibirny A.A."/>
            <person name="Slot J.C."/>
            <person name="Stielow J.B."/>
            <person name="Sun H."/>
            <person name="Kurtzman C.P."/>
            <person name="Blackwell M."/>
            <person name="Grigoriev I.V."/>
            <person name="Jeffries T.W."/>
        </authorList>
    </citation>
    <scope>NUCLEOTIDE SEQUENCE [LARGE SCALE GENOMIC DNA]</scope>
    <source>
        <strain evidence="10">ATCC 18201 / CBS 1600 / BCRC 20928 / JCM 3617 / NBRC 0987 / NRRL Y-1542</strain>
    </source>
</reference>
<feature type="transmembrane region" description="Helical" evidence="8">
    <location>
        <begin position="92"/>
        <end position="111"/>
    </location>
</feature>
<feature type="transmembrane region" description="Helical" evidence="8">
    <location>
        <begin position="496"/>
        <end position="516"/>
    </location>
</feature>
<sequence length="662" mass="71642">MTSGVSNGYILPQAVGYGYIVGLGAAFALMMCGITYILSKYMNQHQNSEHFTTASRTVRSGLISSAVVSSWIWPASLLTSGLWGYTYGISGGYLYAVMGTIQIFTFALLAIEIKRIAPACHTIAEIIKARYDKHSHWMYLFYITATNIMVASCLLLGASQGFNASTGINIIAANFLLPLGVCVYTATGGLKATFISDWIHTVIIYLVVLALCFKVFCTSDIIGSPGKMWDMLQEAEAQFQFSTDYLSFKNKEMFMITWAVLIGGLSSVFGDPSYGQKAIAASPKGVLSGYILGGLCWLTIPWALGTAGGLAARALLVYPGFQTYPNPLTAHEANAGLPVIYTFGAIMGQSGAKAAVLTLFMSVTSAMSAELIAFSSVATFDVYRGYINRQATGKQLVRFSHLSTIVFSVVVACVSIIFNYVGVSVGWLISFYGIILVPAAAVITYTLYWSKTSNFAVTYGPPLSTLMGVACWLGAAAAYGDNVVDKNTLMTAEASIVGNFATFGGAFLMIPVLSYLKPDSKPFDFAVYRNAFTAGDDADALEVKAMINTEEEEQTLRKAAKIAIVLNIILIGGGYLIVPLALYGSDYSFSKGYFTSWVIIMMICLFLSSIYIILFPIWQGRKDIKNLCLAILKKKPQVECGDIIDAESSDAEMVLEINQEKE</sequence>
<gene>
    <name evidence="9" type="ORF">CYBJADRAFT_167195</name>
</gene>
<keyword evidence="6 8" id="KW-0472">Membrane</keyword>
<dbReference type="GO" id="GO:0015489">
    <property type="term" value="F:putrescine transmembrane transporter activity"/>
    <property type="evidence" value="ECO:0007669"/>
    <property type="project" value="TreeGrafter"/>
</dbReference>
<evidence type="ECO:0000256" key="4">
    <source>
        <dbReference type="ARBA" id="ARBA00022692"/>
    </source>
</evidence>
<feature type="transmembrane region" description="Helical" evidence="8">
    <location>
        <begin position="60"/>
        <end position="86"/>
    </location>
</feature>
<dbReference type="STRING" id="983966.A0A1E4S4W2"/>
<comment type="similarity">
    <text evidence="2 7">Belongs to the sodium:solute symporter (SSF) (TC 2.A.21) family.</text>
</comment>
<comment type="subcellular location">
    <subcellularLocation>
        <location evidence="1">Membrane</location>
        <topology evidence="1">Multi-pass membrane protein</topology>
    </subcellularLocation>
</comment>
<feature type="transmembrane region" description="Helical" evidence="8">
    <location>
        <begin position="455"/>
        <end position="476"/>
    </location>
</feature>
<name>A0A1E4S4W2_CYBJN</name>
<evidence type="ECO:0000256" key="2">
    <source>
        <dbReference type="ARBA" id="ARBA00006434"/>
    </source>
</evidence>
<dbReference type="PROSITE" id="PS50283">
    <property type="entry name" value="NA_SOLUT_SYMP_3"/>
    <property type="match status" value="1"/>
</dbReference>
<dbReference type="GO" id="GO:0015606">
    <property type="term" value="F:spermidine transmembrane transporter activity"/>
    <property type="evidence" value="ECO:0007669"/>
    <property type="project" value="TreeGrafter"/>
</dbReference>
<dbReference type="InterPro" id="IPR038377">
    <property type="entry name" value="Na/Glc_symporter_sf"/>
</dbReference>
<evidence type="ECO:0000256" key="1">
    <source>
        <dbReference type="ARBA" id="ARBA00004141"/>
    </source>
</evidence>
<keyword evidence="4 8" id="KW-0812">Transmembrane</keyword>
<dbReference type="PANTHER" id="PTHR46154:SF4">
    <property type="entry name" value="UREA ACTIVE TRANSPORTER"/>
    <property type="match status" value="1"/>
</dbReference>
<feature type="transmembrane region" description="Helical" evidence="8">
    <location>
        <begin position="594"/>
        <end position="617"/>
    </location>
</feature>
<feature type="transmembrane region" description="Helical" evidence="8">
    <location>
        <begin position="16"/>
        <end position="39"/>
    </location>
</feature>
<protein>
    <submittedName>
        <fullName evidence="9">Uncharacterized protein</fullName>
    </submittedName>
</protein>
<evidence type="ECO:0000256" key="7">
    <source>
        <dbReference type="RuleBase" id="RU362091"/>
    </source>
</evidence>
<feature type="transmembrane region" description="Helical" evidence="8">
    <location>
        <begin position="170"/>
        <end position="190"/>
    </location>
</feature>
<organism evidence="9 10">
    <name type="scientific">Cyberlindnera jadinii (strain ATCC 18201 / CBS 1600 / BCRC 20928 / JCM 3617 / NBRC 0987 / NRRL Y-1542)</name>
    <name type="common">Torula yeast</name>
    <name type="synonym">Candida utilis</name>
    <dbReference type="NCBI Taxonomy" id="983966"/>
    <lineage>
        <taxon>Eukaryota</taxon>
        <taxon>Fungi</taxon>
        <taxon>Dikarya</taxon>
        <taxon>Ascomycota</taxon>
        <taxon>Saccharomycotina</taxon>
        <taxon>Saccharomycetes</taxon>
        <taxon>Phaffomycetales</taxon>
        <taxon>Phaffomycetaceae</taxon>
        <taxon>Cyberlindnera</taxon>
    </lineage>
</organism>
<dbReference type="Gene3D" id="1.20.1730.10">
    <property type="entry name" value="Sodium/glucose cotransporter"/>
    <property type="match status" value="1"/>
</dbReference>
<proteinExistence type="inferred from homology"/>
<dbReference type="PANTHER" id="PTHR46154">
    <property type="match status" value="1"/>
</dbReference>
<dbReference type="OrthoDB" id="6132759at2759"/>
<feature type="transmembrane region" description="Helical" evidence="8">
    <location>
        <begin position="137"/>
        <end position="158"/>
    </location>
</feature>
<feature type="transmembrane region" description="Helical" evidence="8">
    <location>
        <begin position="427"/>
        <end position="448"/>
    </location>
</feature>
<dbReference type="AlphaFoldDB" id="A0A1E4S4W2"/>
<feature type="transmembrane region" description="Helical" evidence="8">
    <location>
        <begin position="562"/>
        <end position="582"/>
    </location>
</feature>
<evidence type="ECO:0000256" key="8">
    <source>
        <dbReference type="SAM" id="Phobius"/>
    </source>
</evidence>
<dbReference type="RefSeq" id="XP_020071587.1">
    <property type="nucleotide sequence ID" value="XM_020214807.1"/>
</dbReference>
<feature type="transmembrane region" description="Helical" evidence="8">
    <location>
        <begin position="399"/>
        <end position="421"/>
    </location>
</feature>
<dbReference type="GO" id="GO:0015204">
    <property type="term" value="F:urea transmembrane transporter activity"/>
    <property type="evidence" value="ECO:0007669"/>
    <property type="project" value="InterPro"/>
</dbReference>
<evidence type="ECO:0000313" key="9">
    <source>
        <dbReference type="EMBL" id="ODV74548.1"/>
    </source>
</evidence>
<keyword evidence="5 8" id="KW-1133">Transmembrane helix</keyword>
<dbReference type="Proteomes" id="UP000094389">
    <property type="component" value="Unassembled WGS sequence"/>
</dbReference>
<evidence type="ECO:0000313" key="10">
    <source>
        <dbReference type="Proteomes" id="UP000094389"/>
    </source>
</evidence>
<feature type="transmembrane region" description="Helical" evidence="8">
    <location>
        <begin position="354"/>
        <end position="378"/>
    </location>
</feature>
<dbReference type="GeneID" id="30989203"/>
<dbReference type="InterPro" id="IPR001734">
    <property type="entry name" value="Na/solute_symporter"/>
</dbReference>
<dbReference type="CDD" id="cd11476">
    <property type="entry name" value="SLC5sbd_DUR3"/>
    <property type="match status" value="1"/>
</dbReference>
<dbReference type="OMA" id="AWTWPAT"/>
<dbReference type="EMBL" id="KV453928">
    <property type="protein sequence ID" value="ODV74548.1"/>
    <property type="molecule type" value="Genomic_DNA"/>
</dbReference>
<feature type="transmembrane region" description="Helical" evidence="8">
    <location>
        <begin position="290"/>
        <end position="316"/>
    </location>
</feature>
<dbReference type="InterPro" id="IPR031155">
    <property type="entry name" value="DUR"/>
</dbReference>
<keyword evidence="10" id="KW-1185">Reference proteome</keyword>